<comment type="caution">
    <text evidence="2">The sequence shown here is derived from an EMBL/GenBank/DDBJ whole genome shotgun (WGS) entry which is preliminary data.</text>
</comment>
<name>A0A9J6PBY1_9PROT</name>
<keyword evidence="3" id="KW-1185">Reference proteome</keyword>
<dbReference type="RefSeq" id="WP_269331221.1">
    <property type="nucleotide sequence ID" value="NZ_JAMZFT010000001.1"/>
</dbReference>
<feature type="chain" id="PRO_5039920357" evidence="1">
    <location>
        <begin position="28"/>
        <end position="115"/>
    </location>
</feature>
<feature type="signal peptide" evidence="1">
    <location>
        <begin position="1"/>
        <end position="27"/>
    </location>
</feature>
<dbReference type="AlphaFoldDB" id="A0A9J6PBY1"/>
<dbReference type="EMBL" id="JAMZFT010000001">
    <property type="protein sequence ID" value="MCP1335272.1"/>
    <property type="molecule type" value="Genomic_DNA"/>
</dbReference>
<organism evidence="2 3">
    <name type="scientific">Futiania mangrovi</name>
    <dbReference type="NCBI Taxonomy" id="2959716"/>
    <lineage>
        <taxon>Bacteria</taxon>
        <taxon>Pseudomonadati</taxon>
        <taxon>Pseudomonadota</taxon>
        <taxon>Alphaproteobacteria</taxon>
        <taxon>Futianiales</taxon>
        <taxon>Futianiaceae</taxon>
        <taxon>Futiania</taxon>
    </lineage>
</organism>
<accession>A0A9J6PBY1</accession>
<reference evidence="2" key="1">
    <citation type="submission" date="2022-06" db="EMBL/GenBank/DDBJ databases">
        <title>Isolation and Genomics of Futiania mangrovii gen. nov., sp. nov., a Rare and Metabolically-versatile member in the Class Alphaproteobacteria.</title>
        <authorList>
            <person name="Liu L."/>
            <person name="Huang W.-C."/>
            <person name="Pan J."/>
            <person name="Li J."/>
            <person name="Huang Y."/>
            <person name="Du H."/>
            <person name="Liu Y."/>
            <person name="Li M."/>
        </authorList>
    </citation>
    <scope>NUCLEOTIDE SEQUENCE</scope>
    <source>
        <strain evidence="2">FT118</strain>
    </source>
</reference>
<keyword evidence="1" id="KW-0732">Signal</keyword>
<evidence type="ECO:0000313" key="3">
    <source>
        <dbReference type="Proteomes" id="UP001055804"/>
    </source>
</evidence>
<evidence type="ECO:0000256" key="1">
    <source>
        <dbReference type="SAM" id="SignalP"/>
    </source>
</evidence>
<evidence type="ECO:0000313" key="2">
    <source>
        <dbReference type="EMBL" id="MCP1335272.1"/>
    </source>
</evidence>
<proteinExistence type="predicted"/>
<gene>
    <name evidence="2" type="ORF">NJQ99_02515</name>
</gene>
<protein>
    <submittedName>
        <fullName evidence="2">RcnB family protein</fullName>
    </submittedName>
</protein>
<dbReference type="Gene3D" id="3.10.450.160">
    <property type="entry name" value="inner membrane protein cigr"/>
    <property type="match status" value="1"/>
</dbReference>
<dbReference type="InterPro" id="IPR024572">
    <property type="entry name" value="RcnB"/>
</dbReference>
<dbReference type="Proteomes" id="UP001055804">
    <property type="component" value="Unassembled WGS sequence"/>
</dbReference>
<dbReference type="Pfam" id="PF11776">
    <property type="entry name" value="RcnB"/>
    <property type="match status" value="1"/>
</dbReference>
<sequence>MKPLPILACTLAVLATAAIHAPAPAIAKQGMPPGLAKQGGIPPGLRGKCLPPGHAKRWALGQHLPRDCWNRADAWHLKRLPYAGEGREWVRVAQDFYLIAVATGIIIDVVDGWDR</sequence>